<accession>A0A060T329</accession>
<dbReference type="PROSITE" id="PS50904">
    <property type="entry name" value="PRELI_MSF1"/>
    <property type="match status" value="1"/>
</dbReference>
<reference evidence="2" key="2">
    <citation type="submission" date="2014-06" db="EMBL/GenBank/DDBJ databases">
        <title>The complete genome of Blastobotrys (Arxula) adeninivorans LS3 - a yeast of biotechnological interest.</title>
        <authorList>
            <person name="Kunze G."/>
            <person name="Gaillardin C."/>
            <person name="Czernicka M."/>
            <person name="Durrens P."/>
            <person name="Martin T."/>
            <person name="Boer E."/>
            <person name="Gabaldon T."/>
            <person name="Cruz J."/>
            <person name="Talla E."/>
            <person name="Marck C."/>
            <person name="Goffeau A."/>
            <person name="Barbe V."/>
            <person name="Baret P."/>
            <person name="Baronian K."/>
            <person name="Beier S."/>
            <person name="Bleykasten C."/>
            <person name="Bode R."/>
            <person name="Casaregola S."/>
            <person name="Despons L."/>
            <person name="Fairhead C."/>
            <person name="Giersberg M."/>
            <person name="Gierski P."/>
            <person name="Hahnel U."/>
            <person name="Hartmann A."/>
            <person name="Jankowska D."/>
            <person name="Jubin C."/>
            <person name="Jung P."/>
            <person name="Lafontaine I."/>
            <person name="Leh-Louis V."/>
            <person name="Lemaire M."/>
            <person name="Marcet-Houben M."/>
            <person name="Mascher M."/>
            <person name="Morel G."/>
            <person name="Richard G.-F."/>
            <person name="Riechen J."/>
            <person name="Sacerdot C."/>
            <person name="Sarkar A."/>
            <person name="Savel G."/>
            <person name="Schacherer J."/>
            <person name="Sherman D."/>
            <person name="Straub M.-L."/>
            <person name="Stein N."/>
            <person name="Thierry A."/>
            <person name="Trautwein-Schult A."/>
            <person name="Westhof E."/>
            <person name="Worch S."/>
            <person name="Dujon B."/>
            <person name="Souciet J.-L."/>
            <person name="Wincker P."/>
            <person name="Scholz U."/>
            <person name="Neuveglise N."/>
        </authorList>
    </citation>
    <scope>NUCLEOTIDE SEQUENCE</scope>
    <source>
        <strain evidence="2">LS3</strain>
    </source>
</reference>
<dbReference type="PANTHER" id="PTHR11158">
    <property type="entry name" value="MSF1/PX19 RELATED"/>
    <property type="match status" value="1"/>
</dbReference>
<reference evidence="2" key="1">
    <citation type="submission" date="2014-02" db="EMBL/GenBank/DDBJ databases">
        <authorList>
            <person name="Genoscope - CEA"/>
        </authorList>
    </citation>
    <scope>NUCLEOTIDE SEQUENCE</scope>
    <source>
        <strain evidence="2">LS3</strain>
    </source>
</reference>
<protein>
    <submittedName>
        <fullName evidence="2">ARAD1C37576p</fullName>
    </submittedName>
</protein>
<evidence type="ECO:0000313" key="2">
    <source>
        <dbReference type="EMBL" id="CDP35525.1"/>
    </source>
</evidence>
<dbReference type="GO" id="GO:0005758">
    <property type="term" value="C:mitochondrial intermembrane space"/>
    <property type="evidence" value="ECO:0007669"/>
    <property type="project" value="InterPro"/>
</dbReference>
<dbReference type="InterPro" id="IPR006797">
    <property type="entry name" value="PRELI/MSF1_dom"/>
</dbReference>
<organism evidence="2">
    <name type="scientific">Blastobotrys adeninivorans</name>
    <name type="common">Yeast</name>
    <name type="synonym">Arxula adeninivorans</name>
    <dbReference type="NCBI Taxonomy" id="409370"/>
    <lineage>
        <taxon>Eukaryota</taxon>
        <taxon>Fungi</taxon>
        <taxon>Dikarya</taxon>
        <taxon>Ascomycota</taxon>
        <taxon>Saccharomycotina</taxon>
        <taxon>Dipodascomycetes</taxon>
        <taxon>Dipodascales</taxon>
        <taxon>Trichomonascaceae</taxon>
        <taxon>Blastobotrys</taxon>
    </lineage>
</organism>
<dbReference type="EMBL" id="HG937693">
    <property type="protein sequence ID" value="CDP35525.1"/>
    <property type="molecule type" value="Genomic_DNA"/>
</dbReference>
<dbReference type="Pfam" id="PF04707">
    <property type="entry name" value="PRELI"/>
    <property type="match status" value="1"/>
</dbReference>
<proteinExistence type="predicted"/>
<dbReference type="PhylomeDB" id="A0A060T329"/>
<dbReference type="InterPro" id="IPR037365">
    <property type="entry name" value="Slowmo/Ups"/>
</dbReference>
<name>A0A060T329_BLAAD</name>
<feature type="domain" description="PRELI/MSF1" evidence="1">
    <location>
        <begin position="2"/>
        <end position="174"/>
    </location>
</feature>
<dbReference type="AlphaFoldDB" id="A0A060T329"/>
<sequence>MVLVYTSNHSYDFDFATASLAHFNRYPNPFSSHVDSADTVRQFVDDQGRLHTERLIRKKGRLPEFVKPFLGKISQSWILETTIVDPRSSTLESCSRNLDHTRVLKVVERSTYTAQSLNSPATVSNRVSFVSNFGWGQGIRGRIENWSYKRFHQNIAQSRRGMAYVMQQLRERGLQSYRQMQLQFAPAEQ</sequence>
<evidence type="ECO:0000259" key="1">
    <source>
        <dbReference type="PROSITE" id="PS50904"/>
    </source>
</evidence>
<gene>
    <name evidence="2" type="ORF">GNLVRS02_ARAD1C37576g</name>
</gene>